<dbReference type="Proteomes" id="UP000276133">
    <property type="component" value="Unassembled WGS sequence"/>
</dbReference>
<comment type="caution">
    <text evidence="1">The sequence shown here is derived from an EMBL/GenBank/DDBJ whole genome shotgun (WGS) entry which is preliminary data.</text>
</comment>
<dbReference type="AlphaFoldDB" id="A0A3M7PY35"/>
<evidence type="ECO:0000313" key="2">
    <source>
        <dbReference type="Proteomes" id="UP000276133"/>
    </source>
</evidence>
<keyword evidence="2" id="KW-1185">Reference proteome</keyword>
<protein>
    <submittedName>
        <fullName evidence="1">Uncharacterized protein</fullName>
    </submittedName>
</protein>
<organism evidence="1 2">
    <name type="scientific">Brachionus plicatilis</name>
    <name type="common">Marine rotifer</name>
    <name type="synonym">Brachionus muelleri</name>
    <dbReference type="NCBI Taxonomy" id="10195"/>
    <lineage>
        <taxon>Eukaryota</taxon>
        <taxon>Metazoa</taxon>
        <taxon>Spiralia</taxon>
        <taxon>Gnathifera</taxon>
        <taxon>Rotifera</taxon>
        <taxon>Eurotatoria</taxon>
        <taxon>Monogononta</taxon>
        <taxon>Pseudotrocha</taxon>
        <taxon>Ploima</taxon>
        <taxon>Brachionidae</taxon>
        <taxon>Brachionus</taxon>
    </lineage>
</organism>
<gene>
    <name evidence="1" type="ORF">BpHYR1_054660</name>
</gene>
<accession>A0A3M7PY35</accession>
<evidence type="ECO:0000313" key="1">
    <source>
        <dbReference type="EMBL" id="RNA04037.1"/>
    </source>
</evidence>
<sequence length="81" mass="9322">MYPLIIQSRLHGLVAKTVIPFTGLVDPCYTKMSVLLATQKNPLFQFQQSFFRLRYYQAHSEGPKHVLEYVAADTSFVPPIY</sequence>
<dbReference type="EMBL" id="REGN01008259">
    <property type="protein sequence ID" value="RNA04037.1"/>
    <property type="molecule type" value="Genomic_DNA"/>
</dbReference>
<name>A0A3M7PY35_BRAPC</name>
<reference evidence="1 2" key="1">
    <citation type="journal article" date="2018" name="Sci. Rep.">
        <title>Genomic signatures of local adaptation to the degree of environmental predictability in rotifers.</title>
        <authorList>
            <person name="Franch-Gras L."/>
            <person name="Hahn C."/>
            <person name="Garcia-Roger E.M."/>
            <person name="Carmona M.J."/>
            <person name="Serra M."/>
            <person name="Gomez A."/>
        </authorList>
    </citation>
    <scope>NUCLEOTIDE SEQUENCE [LARGE SCALE GENOMIC DNA]</scope>
    <source>
        <strain evidence="1">HYR1</strain>
    </source>
</reference>
<proteinExistence type="predicted"/>